<sequence length="1136" mass="121396">MALALLAGLWVRWAFPPERLRQLTVARLEAALRRPVQIEELSFHLLRGIEARGVQVGPSVRGGLPLFRADRVLLTYDLSALYWRRLKITHIRIDAPRLSLRQGSDGRLDIEDLLTPPPASGHVAPDPAVSQLPLLLQLDLVEVQKISLFVTSERDRRWLRLNGLDAEVSHVALPSWDRATLSARVSGHPLTLETGDLSGTLPAASLNLQFDLNVHLKDSASLQVDGDGSASSRVRGRETQRIVSLPDARFHVTARARLDSGRAEVQDLRASLGRAVALSVRGQVRDLKRRPEFDLTVTEGRIDLGEVWATVQALIHGGVLSDLSAEIRGMSLSGKVDLKGTGLRGTWGTLSNDAALDTHMALSDFQLALPSKSLSISHASLSGRLSVAADSTGVKTAHLSVDSLRVPALRLTLNDTTRAALEGLSFEGRADYDAGAHQMKAKAKVGLARAGLVAGTREAVAKGMGTSITVEGAGREGYRGQVEGRIASLFRGEVGLGLSASISDTTPQGGPDWTKVRCQGRLTWAGLDLGQVPDAGAQGRADLSADVRAEGMEDLWVGLDVKASALRLGPADSARSLPPIRLTADLKGGVTPDGKGFYIRRMASEINEKTADRAVGRDRMGATGWVEISGSVADGGLKIDLHRAEVDVGRAASLLEGALGPLGGTASGTVGLSGGLTASQGWNGPIRGDLRLRLKGLRADLPGLRLTVEGVEGAGSATLRPDSLSLGVALKAGRVVKSGVEVLKDGLRNLGLSAEIRCATTDPGGVLRALTTGGRVDVMAQAEATLPEVGGRLKAHGHLSDLFHRAFAEVRAEASLSPSDSLSWGGLKVAGSVGADVRVGYDGETRRAHVDGRLSLGHLRLRSESALVLDDLHGVVPFSQGIDLAGRRLVRETEGGRPTSGAVPYAYVRAYYDRSKEQGPGLSLSRIEVRDVRTGGLYRAEDVEVHLIVRDGALTMPHFSMKAYEGEVAGSLRLDFGEGDPTGSDLSGLRYEADVQVSHLNASLLTDRGERDRGDATVSADVHLRGNGLPDYRDAFGPFEVSGACHLTRIGPAAADHLLRQIDSDEADVDVQYYRRLIRQGWNFRSLAVELRHGFAYVSGQLIKPKWMPFNIPASQISRVPIRYLLTPAVREEDAP</sequence>
<dbReference type="InterPro" id="IPR052894">
    <property type="entry name" value="AsmA-related"/>
</dbReference>
<dbReference type="EMBL" id="MFKF01000053">
    <property type="protein sequence ID" value="OGG56025.1"/>
    <property type="molecule type" value="Genomic_DNA"/>
</dbReference>
<organism evidence="1 2">
    <name type="scientific">Handelsmanbacteria sp. (strain RIFCSPLOWO2_12_FULL_64_10)</name>
    <dbReference type="NCBI Taxonomy" id="1817868"/>
    <lineage>
        <taxon>Bacteria</taxon>
        <taxon>Candidatus Handelsmaniibacteriota</taxon>
    </lineage>
</organism>
<name>A0A1F6D3S8_HANXR</name>
<dbReference type="GO" id="GO:0005886">
    <property type="term" value="C:plasma membrane"/>
    <property type="evidence" value="ECO:0007669"/>
    <property type="project" value="TreeGrafter"/>
</dbReference>
<dbReference type="PANTHER" id="PTHR30441">
    <property type="entry name" value="DUF748 DOMAIN-CONTAINING PROTEIN"/>
    <property type="match status" value="1"/>
</dbReference>
<proteinExistence type="predicted"/>
<accession>A0A1F6D3S8</accession>
<evidence type="ECO:0000313" key="2">
    <source>
        <dbReference type="Proteomes" id="UP000178606"/>
    </source>
</evidence>
<protein>
    <recommendedName>
        <fullName evidence="3">AsmA-like C-terminal domain-containing protein</fullName>
    </recommendedName>
</protein>
<dbReference type="PANTHER" id="PTHR30441:SF8">
    <property type="entry name" value="DUF748 DOMAIN-CONTAINING PROTEIN"/>
    <property type="match status" value="1"/>
</dbReference>
<gene>
    <name evidence="1" type="ORF">A3F84_28815</name>
</gene>
<dbReference type="GO" id="GO:0090313">
    <property type="term" value="P:regulation of protein targeting to membrane"/>
    <property type="evidence" value="ECO:0007669"/>
    <property type="project" value="TreeGrafter"/>
</dbReference>
<evidence type="ECO:0000313" key="1">
    <source>
        <dbReference type="EMBL" id="OGG56025.1"/>
    </source>
</evidence>
<dbReference type="Proteomes" id="UP000178606">
    <property type="component" value="Unassembled WGS sequence"/>
</dbReference>
<evidence type="ECO:0008006" key="3">
    <source>
        <dbReference type="Google" id="ProtNLM"/>
    </source>
</evidence>
<comment type="caution">
    <text evidence="1">The sequence shown here is derived from an EMBL/GenBank/DDBJ whole genome shotgun (WGS) entry which is preliminary data.</text>
</comment>
<dbReference type="AlphaFoldDB" id="A0A1F6D3S8"/>
<reference evidence="1 2" key="1">
    <citation type="journal article" date="2016" name="Nat. Commun.">
        <title>Thousands of microbial genomes shed light on interconnected biogeochemical processes in an aquifer system.</title>
        <authorList>
            <person name="Anantharaman K."/>
            <person name="Brown C.T."/>
            <person name="Hug L.A."/>
            <person name="Sharon I."/>
            <person name="Castelle C.J."/>
            <person name="Probst A.J."/>
            <person name="Thomas B.C."/>
            <person name="Singh A."/>
            <person name="Wilkins M.J."/>
            <person name="Karaoz U."/>
            <person name="Brodie E.L."/>
            <person name="Williams K.H."/>
            <person name="Hubbard S.S."/>
            <person name="Banfield J.F."/>
        </authorList>
    </citation>
    <scope>NUCLEOTIDE SEQUENCE [LARGE SCALE GENOMIC DNA]</scope>
    <source>
        <strain evidence="2">RIFCSPLOWO2_12_FULL_64_10</strain>
    </source>
</reference>